<dbReference type="KEGG" id="ddi:DDB_G0285675"/>
<feature type="chain" id="PRO_5004249764" description="Transmembrane protein" evidence="1">
    <location>
        <begin position="25"/>
        <end position="257"/>
    </location>
</feature>
<dbReference type="RefSeq" id="XP_638209.1">
    <property type="nucleotide sequence ID" value="XM_633117.1"/>
</dbReference>
<dbReference type="Proteomes" id="UP000002195">
    <property type="component" value="Unassembled WGS sequence"/>
</dbReference>
<dbReference type="PaxDb" id="44689-DDB0186652"/>
<name>Q54MT4_DICDI</name>
<keyword evidence="3" id="KW-1185">Reference proteome</keyword>
<reference evidence="2 3" key="1">
    <citation type="journal article" date="2005" name="Nature">
        <title>The genome of the social amoeba Dictyostelium discoideum.</title>
        <authorList>
            <consortium name="The Dictyostelium discoideum Sequencing Consortium"/>
            <person name="Eichinger L."/>
            <person name="Pachebat J.A."/>
            <person name="Glockner G."/>
            <person name="Rajandream M.A."/>
            <person name="Sucgang R."/>
            <person name="Berriman M."/>
            <person name="Song J."/>
            <person name="Olsen R."/>
            <person name="Szafranski K."/>
            <person name="Xu Q."/>
            <person name="Tunggal B."/>
            <person name="Kummerfeld S."/>
            <person name="Madera M."/>
            <person name="Konfortov B.A."/>
            <person name="Rivero F."/>
            <person name="Bankier A.T."/>
            <person name="Lehmann R."/>
            <person name="Hamlin N."/>
            <person name="Davies R."/>
            <person name="Gaudet P."/>
            <person name="Fey P."/>
            <person name="Pilcher K."/>
            <person name="Chen G."/>
            <person name="Saunders D."/>
            <person name="Sodergren E."/>
            <person name="Davis P."/>
            <person name="Kerhornou A."/>
            <person name="Nie X."/>
            <person name="Hall N."/>
            <person name="Anjard C."/>
            <person name="Hemphill L."/>
            <person name="Bason N."/>
            <person name="Farbrother P."/>
            <person name="Desany B."/>
            <person name="Just E."/>
            <person name="Morio T."/>
            <person name="Rost R."/>
            <person name="Churcher C."/>
            <person name="Cooper J."/>
            <person name="Haydock S."/>
            <person name="van Driessche N."/>
            <person name="Cronin A."/>
            <person name="Goodhead I."/>
            <person name="Muzny D."/>
            <person name="Mourier T."/>
            <person name="Pain A."/>
            <person name="Lu M."/>
            <person name="Harper D."/>
            <person name="Lindsay R."/>
            <person name="Hauser H."/>
            <person name="James K."/>
            <person name="Quiles M."/>
            <person name="Madan Babu M."/>
            <person name="Saito T."/>
            <person name="Buchrieser C."/>
            <person name="Wardroper A."/>
            <person name="Felder M."/>
            <person name="Thangavelu M."/>
            <person name="Johnson D."/>
            <person name="Knights A."/>
            <person name="Loulseged H."/>
            <person name="Mungall K."/>
            <person name="Oliver K."/>
            <person name="Price C."/>
            <person name="Quail M.A."/>
            <person name="Urushihara H."/>
            <person name="Hernandez J."/>
            <person name="Rabbinowitsch E."/>
            <person name="Steffen D."/>
            <person name="Sanders M."/>
            <person name="Ma J."/>
            <person name="Kohara Y."/>
            <person name="Sharp S."/>
            <person name="Simmonds M."/>
            <person name="Spiegler S."/>
            <person name="Tivey A."/>
            <person name="Sugano S."/>
            <person name="White B."/>
            <person name="Walker D."/>
            <person name="Woodward J."/>
            <person name="Winckler T."/>
            <person name="Tanaka Y."/>
            <person name="Shaulsky G."/>
            <person name="Schleicher M."/>
            <person name="Weinstock G."/>
            <person name="Rosenthal A."/>
            <person name="Cox E.C."/>
            <person name="Chisholm R.L."/>
            <person name="Gibbs R."/>
            <person name="Loomis W.F."/>
            <person name="Platzer M."/>
            <person name="Kay R.R."/>
            <person name="Williams J."/>
            <person name="Dear P.H."/>
            <person name="Noegel A.A."/>
            <person name="Barrell B."/>
            <person name="Kuspa A."/>
        </authorList>
    </citation>
    <scope>NUCLEOTIDE SEQUENCE [LARGE SCALE GENOMIC DNA]</scope>
    <source>
        <strain evidence="2 3">AX4</strain>
    </source>
</reference>
<evidence type="ECO:0000313" key="3">
    <source>
        <dbReference type="Proteomes" id="UP000002195"/>
    </source>
</evidence>
<protein>
    <recommendedName>
        <fullName evidence="4">Transmembrane protein</fullName>
    </recommendedName>
</protein>
<evidence type="ECO:0000256" key="1">
    <source>
        <dbReference type="SAM" id="SignalP"/>
    </source>
</evidence>
<dbReference type="Pfam" id="PF11912">
    <property type="entry name" value="CfaA_B_C"/>
    <property type="match status" value="1"/>
</dbReference>
<dbReference type="AlphaFoldDB" id="Q54MT4"/>
<dbReference type="InParanoid" id="Q54MT4"/>
<dbReference type="InterPro" id="IPR021837">
    <property type="entry name" value="CfaA/B/C"/>
</dbReference>
<sequence>MIKISFTLIPLFLLLLLFLNDCIGLYIYMKPFTNNKCSGESEGIGYIFNQNEDSCIILSNSTNPINSSLEINVFGEIGSFQIFNSLNCKIDSNDPKPISFAFKNNQCVNLPTMFNYNFNSTTTITTESPMNSFNTDNVNQYFQMNLISSLNEINQIIDQVYGVKKFQYQLSNQCSNSNFQLIQFFTNNFNITTEINNNNNNSNNTTITSSIFCNSQKEPTIQQCRNGADNQCIFESLFLPCSEIIENDISYNLVQTC</sequence>
<organism evidence="2 3">
    <name type="scientific">Dictyostelium discoideum</name>
    <name type="common">Social amoeba</name>
    <dbReference type="NCBI Taxonomy" id="44689"/>
    <lineage>
        <taxon>Eukaryota</taxon>
        <taxon>Amoebozoa</taxon>
        <taxon>Evosea</taxon>
        <taxon>Eumycetozoa</taxon>
        <taxon>Dictyostelia</taxon>
        <taxon>Dictyosteliales</taxon>
        <taxon>Dictyosteliaceae</taxon>
        <taxon>Dictyostelium</taxon>
    </lineage>
</organism>
<dbReference type="VEuPathDB" id="AmoebaDB:DDB_G0285675"/>
<dbReference type="HOGENOM" id="CLU_093656_0_0_1"/>
<feature type="signal peptide" evidence="1">
    <location>
        <begin position="1"/>
        <end position="24"/>
    </location>
</feature>
<dbReference type="EMBL" id="AAFI02000079">
    <property type="protein sequence ID" value="EAL64675.1"/>
    <property type="molecule type" value="Genomic_DNA"/>
</dbReference>
<accession>Q54MT4</accession>
<comment type="caution">
    <text evidence="2">The sequence shown here is derived from an EMBL/GenBank/DDBJ whole genome shotgun (WGS) entry which is preliminary data.</text>
</comment>
<proteinExistence type="predicted"/>
<dbReference type="GeneID" id="8625257"/>
<dbReference type="OMA" id="CINNTPC"/>
<evidence type="ECO:0008006" key="4">
    <source>
        <dbReference type="Google" id="ProtNLM"/>
    </source>
</evidence>
<dbReference type="FunCoup" id="Q54MT4">
    <property type="interactions" value="877"/>
</dbReference>
<dbReference type="PANTHER" id="PTHR33576:SF9">
    <property type="entry name" value="TRANSMEMBRANE PROTEIN"/>
    <property type="match status" value="1"/>
</dbReference>
<dbReference type="eggNOG" id="ENOG502RI7E">
    <property type="taxonomic scope" value="Eukaryota"/>
</dbReference>
<keyword evidence="1" id="KW-0732">Signal</keyword>
<evidence type="ECO:0000313" key="2">
    <source>
        <dbReference type="EMBL" id="EAL64675.1"/>
    </source>
</evidence>
<dbReference type="PANTHER" id="PTHR33576">
    <property type="entry name" value="CARBOHYDRATE BINDING DOMAIN-CONTAINING PROTEIN-RELATED"/>
    <property type="match status" value="1"/>
</dbReference>
<gene>
    <name evidence="2" type="ORF">DDB_G0285675</name>
</gene>
<dbReference type="dictyBase" id="DDB_G0285675"/>